<sequence>MQVTSSAIVDGKFADRFGKRGTQFTKNGMPSYSIPFEIKMPLKNKILCSSF</sequence>
<dbReference type="Proteomes" id="UP000278733">
    <property type="component" value="Chromosome"/>
</dbReference>
<protein>
    <submittedName>
        <fullName evidence="1">YbhB/YbcL family protein</fullName>
    </submittedName>
</protein>
<dbReference type="EMBL" id="LR134405">
    <property type="protein sequence ID" value="VEH66740.1"/>
    <property type="molecule type" value="Genomic_DNA"/>
</dbReference>
<evidence type="ECO:0000313" key="2">
    <source>
        <dbReference type="Proteomes" id="UP000278733"/>
    </source>
</evidence>
<dbReference type="KEGG" id="rpne:NCTC8284_01916"/>
<accession>A0A448MNF9</accession>
<reference evidence="1 2" key="1">
    <citation type="submission" date="2018-12" db="EMBL/GenBank/DDBJ databases">
        <authorList>
            <consortium name="Pathogen Informatics"/>
        </authorList>
    </citation>
    <scope>NUCLEOTIDE SEQUENCE [LARGE SCALE GENOMIC DNA]</scope>
    <source>
        <strain evidence="1 2">NCTC8284</strain>
    </source>
</reference>
<organism evidence="1 2">
    <name type="scientific">Rodentibacter pneumotropicus</name>
    <dbReference type="NCBI Taxonomy" id="758"/>
    <lineage>
        <taxon>Bacteria</taxon>
        <taxon>Pseudomonadati</taxon>
        <taxon>Pseudomonadota</taxon>
        <taxon>Gammaproteobacteria</taxon>
        <taxon>Pasteurellales</taxon>
        <taxon>Pasteurellaceae</taxon>
        <taxon>Rodentibacter</taxon>
    </lineage>
</organism>
<name>A0A448MNF9_9PAST</name>
<dbReference type="AlphaFoldDB" id="A0A448MNF9"/>
<gene>
    <name evidence="1" type="ORF">NCTC8284_01916</name>
</gene>
<evidence type="ECO:0000313" key="1">
    <source>
        <dbReference type="EMBL" id="VEH66740.1"/>
    </source>
</evidence>
<proteinExistence type="predicted"/>